<sequence>MELQQLRYVIAVAEESSFTRAAAQCFVVQSALSHQVKALERELGVTLFARTSRRVELTAAGTAFLPSAREALVAAERAGVDAAAAEGQVRGRLTIGVIPTVTALDVPAALGEFHRRHPSVRIGLRVAGSDELETAVAAGEVDVALLGLPRGREPRGVAWRHLADDRAVLAVARDHPLVGRRRVRLANLVDETFVDFPAGSPGRLQSDVAFAAAGLHRDVAFEVMLAGPMVDLVRHGLAVALLPSRFLDDAADDVVTIPVADGPTRSEHLAWSDFNPSPAAQAFLASLA</sequence>
<dbReference type="Gene3D" id="1.10.10.10">
    <property type="entry name" value="Winged helix-like DNA-binding domain superfamily/Winged helix DNA-binding domain"/>
    <property type="match status" value="1"/>
</dbReference>
<proteinExistence type="inferred from homology"/>
<dbReference type="SUPFAM" id="SSF46785">
    <property type="entry name" value="Winged helix' DNA-binding domain"/>
    <property type="match status" value="1"/>
</dbReference>
<evidence type="ECO:0000256" key="2">
    <source>
        <dbReference type="ARBA" id="ARBA00023015"/>
    </source>
</evidence>
<organism evidence="6 7">
    <name type="scientific">Aeromicrobium alkaliterrae</name>
    <dbReference type="NCBI Taxonomy" id="302168"/>
    <lineage>
        <taxon>Bacteria</taxon>
        <taxon>Bacillati</taxon>
        <taxon>Actinomycetota</taxon>
        <taxon>Actinomycetes</taxon>
        <taxon>Propionibacteriales</taxon>
        <taxon>Nocardioidaceae</taxon>
        <taxon>Aeromicrobium</taxon>
    </lineage>
</organism>
<dbReference type="InterPro" id="IPR036388">
    <property type="entry name" value="WH-like_DNA-bd_sf"/>
</dbReference>
<feature type="domain" description="HTH lysR-type" evidence="5">
    <location>
        <begin position="1"/>
        <end position="58"/>
    </location>
</feature>
<evidence type="ECO:0000313" key="6">
    <source>
        <dbReference type="EMBL" id="GAA1725097.1"/>
    </source>
</evidence>
<dbReference type="Proteomes" id="UP001501057">
    <property type="component" value="Unassembled WGS sequence"/>
</dbReference>
<dbReference type="PRINTS" id="PR00039">
    <property type="entry name" value="HTHLYSR"/>
</dbReference>
<dbReference type="EMBL" id="BAAAME010000002">
    <property type="protein sequence ID" value="GAA1725097.1"/>
    <property type="molecule type" value="Genomic_DNA"/>
</dbReference>
<name>A0ABP4VIR7_9ACTN</name>
<evidence type="ECO:0000256" key="3">
    <source>
        <dbReference type="ARBA" id="ARBA00023125"/>
    </source>
</evidence>
<dbReference type="InterPro" id="IPR000847">
    <property type="entry name" value="LysR_HTH_N"/>
</dbReference>
<evidence type="ECO:0000259" key="5">
    <source>
        <dbReference type="PROSITE" id="PS50931"/>
    </source>
</evidence>
<dbReference type="RefSeq" id="WP_344196852.1">
    <property type="nucleotide sequence ID" value="NZ_BAAAME010000002.1"/>
</dbReference>
<dbReference type="Gene3D" id="3.40.190.290">
    <property type="match status" value="1"/>
</dbReference>
<dbReference type="SUPFAM" id="SSF53850">
    <property type="entry name" value="Periplasmic binding protein-like II"/>
    <property type="match status" value="1"/>
</dbReference>
<dbReference type="PANTHER" id="PTHR30346">
    <property type="entry name" value="TRANSCRIPTIONAL DUAL REGULATOR HCAR-RELATED"/>
    <property type="match status" value="1"/>
</dbReference>
<keyword evidence="2" id="KW-0805">Transcription regulation</keyword>
<protein>
    <submittedName>
        <fullName evidence="6">LysR family transcriptional regulator</fullName>
    </submittedName>
</protein>
<dbReference type="PANTHER" id="PTHR30346:SF30">
    <property type="entry name" value="SMALL NEUTRAL PROTEASE REGULATORY PROTEIN"/>
    <property type="match status" value="1"/>
</dbReference>
<gene>
    <name evidence="6" type="ORF">GCM10009710_02300</name>
</gene>
<keyword evidence="3" id="KW-0238">DNA-binding</keyword>
<accession>A0ABP4VIR7</accession>
<comment type="similarity">
    <text evidence="1">Belongs to the LysR transcriptional regulatory family.</text>
</comment>
<evidence type="ECO:0000256" key="1">
    <source>
        <dbReference type="ARBA" id="ARBA00009437"/>
    </source>
</evidence>
<evidence type="ECO:0000313" key="7">
    <source>
        <dbReference type="Proteomes" id="UP001501057"/>
    </source>
</evidence>
<comment type="caution">
    <text evidence="6">The sequence shown here is derived from an EMBL/GenBank/DDBJ whole genome shotgun (WGS) entry which is preliminary data.</text>
</comment>
<dbReference type="PROSITE" id="PS50931">
    <property type="entry name" value="HTH_LYSR"/>
    <property type="match status" value="1"/>
</dbReference>
<dbReference type="Pfam" id="PF00126">
    <property type="entry name" value="HTH_1"/>
    <property type="match status" value="1"/>
</dbReference>
<keyword evidence="4" id="KW-0804">Transcription</keyword>
<dbReference type="Pfam" id="PF03466">
    <property type="entry name" value="LysR_substrate"/>
    <property type="match status" value="1"/>
</dbReference>
<dbReference type="InterPro" id="IPR036390">
    <property type="entry name" value="WH_DNA-bd_sf"/>
</dbReference>
<dbReference type="InterPro" id="IPR005119">
    <property type="entry name" value="LysR_subst-bd"/>
</dbReference>
<evidence type="ECO:0000256" key="4">
    <source>
        <dbReference type="ARBA" id="ARBA00023163"/>
    </source>
</evidence>
<keyword evidence="7" id="KW-1185">Reference proteome</keyword>
<dbReference type="CDD" id="cd08436">
    <property type="entry name" value="PBP2_LTTR_like_3"/>
    <property type="match status" value="1"/>
</dbReference>
<reference evidence="7" key="1">
    <citation type="journal article" date="2019" name="Int. J. Syst. Evol. Microbiol.">
        <title>The Global Catalogue of Microorganisms (GCM) 10K type strain sequencing project: providing services to taxonomists for standard genome sequencing and annotation.</title>
        <authorList>
            <consortium name="The Broad Institute Genomics Platform"/>
            <consortium name="The Broad Institute Genome Sequencing Center for Infectious Disease"/>
            <person name="Wu L."/>
            <person name="Ma J."/>
        </authorList>
    </citation>
    <scope>NUCLEOTIDE SEQUENCE [LARGE SCALE GENOMIC DNA]</scope>
    <source>
        <strain evidence="7">JCM 13518</strain>
    </source>
</reference>